<reference evidence="3 4" key="1">
    <citation type="submission" date="2018-07" db="EMBL/GenBank/DDBJ databases">
        <title>Lottiidibacillus patelloidae gen. nov., sp. nov., isolated from the intestinal tract of a marine limpet and the reclassification of B. taeanensis BH030017T, B. algicola KMM 3737T and B. hwajinpoensis SW-72T as genus Lottiidibacillus.</title>
        <authorList>
            <person name="Liu R."/>
            <person name="Huang Z."/>
        </authorList>
    </citation>
    <scope>NUCLEOTIDE SEQUENCE [LARGE SCALE GENOMIC DNA]</scope>
    <source>
        <strain evidence="3 4">BH030017</strain>
    </source>
</reference>
<evidence type="ECO:0000256" key="1">
    <source>
        <dbReference type="ARBA" id="ARBA00023125"/>
    </source>
</evidence>
<sequence>MIRKKRLEKGWTQFELAEKSGVPQPTISQIESGSRRYPTHQTIMKIAKALEITVEGVIEDEDSLEDLKP</sequence>
<gene>
    <name evidence="3" type="ORF">DS031_17895</name>
</gene>
<keyword evidence="4" id="KW-1185">Reference proteome</keyword>
<organism evidence="3 4">
    <name type="scientific">Bacillus taeanensis</name>
    <dbReference type="NCBI Taxonomy" id="273032"/>
    <lineage>
        <taxon>Bacteria</taxon>
        <taxon>Bacillati</taxon>
        <taxon>Bacillota</taxon>
        <taxon>Bacilli</taxon>
        <taxon>Bacillales</taxon>
        <taxon>Bacillaceae</taxon>
        <taxon>Bacillus</taxon>
    </lineage>
</organism>
<dbReference type="Proteomes" id="UP000253314">
    <property type="component" value="Unassembled WGS sequence"/>
</dbReference>
<dbReference type="SUPFAM" id="SSF47413">
    <property type="entry name" value="lambda repressor-like DNA-binding domains"/>
    <property type="match status" value="1"/>
</dbReference>
<dbReference type="Gene3D" id="1.10.260.40">
    <property type="entry name" value="lambda repressor-like DNA-binding domains"/>
    <property type="match status" value="1"/>
</dbReference>
<name>A0A366XRU7_9BACI</name>
<dbReference type="InterPro" id="IPR010982">
    <property type="entry name" value="Lambda_DNA-bd_dom_sf"/>
</dbReference>
<dbReference type="OrthoDB" id="9812495at2"/>
<dbReference type="PROSITE" id="PS50943">
    <property type="entry name" value="HTH_CROC1"/>
    <property type="match status" value="1"/>
</dbReference>
<evidence type="ECO:0000259" key="2">
    <source>
        <dbReference type="PROSITE" id="PS50943"/>
    </source>
</evidence>
<dbReference type="PANTHER" id="PTHR46797">
    <property type="entry name" value="HTH-TYPE TRANSCRIPTIONAL REGULATOR"/>
    <property type="match status" value="1"/>
</dbReference>
<dbReference type="EMBL" id="QOCW01000023">
    <property type="protein sequence ID" value="RBW68268.1"/>
    <property type="molecule type" value="Genomic_DNA"/>
</dbReference>
<accession>A0A366XRU7</accession>
<evidence type="ECO:0000313" key="4">
    <source>
        <dbReference type="Proteomes" id="UP000253314"/>
    </source>
</evidence>
<evidence type="ECO:0000313" key="3">
    <source>
        <dbReference type="EMBL" id="RBW68268.1"/>
    </source>
</evidence>
<dbReference type="CDD" id="cd00093">
    <property type="entry name" value="HTH_XRE"/>
    <property type="match status" value="1"/>
</dbReference>
<dbReference type="InterPro" id="IPR001387">
    <property type="entry name" value="Cro/C1-type_HTH"/>
</dbReference>
<dbReference type="PANTHER" id="PTHR46797:SF1">
    <property type="entry name" value="METHYLPHOSPHONATE SYNTHASE"/>
    <property type="match status" value="1"/>
</dbReference>
<protein>
    <submittedName>
        <fullName evidence="3">XRE family transcriptional regulator</fullName>
    </submittedName>
</protein>
<dbReference type="InterPro" id="IPR050807">
    <property type="entry name" value="TransReg_Diox_bact_type"/>
</dbReference>
<dbReference type="GO" id="GO:0003700">
    <property type="term" value="F:DNA-binding transcription factor activity"/>
    <property type="evidence" value="ECO:0007669"/>
    <property type="project" value="TreeGrafter"/>
</dbReference>
<dbReference type="Pfam" id="PF01381">
    <property type="entry name" value="HTH_3"/>
    <property type="match status" value="1"/>
</dbReference>
<dbReference type="AlphaFoldDB" id="A0A366XRU7"/>
<dbReference type="SMART" id="SM00530">
    <property type="entry name" value="HTH_XRE"/>
    <property type="match status" value="1"/>
</dbReference>
<proteinExistence type="predicted"/>
<feature type="domain" description="HTH cro/C1-type" evidence="2">
    <location>
        <begin position="2"/>
        <end position="57"/>
    </location>
</feature>
<dbReference type="GO" id="GO:0003677">
    <property type="term" value="F:DNA binding"/>
    <property type="evidence" value="ECO:0007669"/>
    <property type="project" value="UniProtKB-KW"/>
</dbReference>
<dbReference type="GO" id="GO:0005829">
    <property type="term" value="C:cytosol"/>
    <property type="evidence" value="ECO:0007669"/>
    <property type="project" value="TreeGrafter"/>
</dbReference>
<keyword evidence="1" id="KW-0238">DNA-binding</keyword>
<comment type="caution">
    <text evidence="3">The sequence shown here is derived from an EMBL/GenBank/DDBJ whole genome shotgun (WGS) entry which is preliminary data.</text>
</comment>